<accession>A0A136ISQ8</accession>
<keyword evidence="2" id="KW-1133">Transmembrane helix</keyword>
<dbReference type="AlphaFoldDB" id="A0A136ISQ8"/>
<feature type="region of interest" description="Disordered" evidence="1">
    <location>
        <begin position="336"/>
        <end position="395"/>
    </location>
</feature>
<feature type="transmembrane region" description="Helical" evidence="2">
    <location>
        <begin position="288"/>
        <end position="310"/>
    </location>
</feature>
<feature type="compositionally biased region" description="Low complexity" evidence="1">
    <location>
        <begin position="370"/>
        <end position="389"/>
    </location>
</feature>
<evidence type="ECO:0000313" key="3">
    <source>
        <dbReference type="EMBL" id="KXJ88044.1"/>
    </source>
</evidence>
<reference evidence="4" key="1">
    <citation type="submission" date="2016-02" db="EMBL/GenBank/DDBJ databases">
        <title>Draft genome sequence of Microdochium bolleyi, a fungal endophyte of beachgrass.</title>
        <authorList>
            <consortium name="DOE Joint Genome Institute"/>
            <person name="David A.S."/>
            <person name="May G."/>
            <person name="Haridas S."/>
            <person name="Lim J."/>
            <person name="Wang M."/>
            <person name="Labutti K."/>
            <person name="Lipzen A."/>
            <person name="Barry K."/>
            <person name="Grigoriev I.V."/>
        </authorList>
    </citation>
    <scope>NUCLEOTIDE SEQUENCE [LARGE SCALE GENOMIC DNA]</scope>
    <source>
        <strain evidence="4">J235TASD1</strain>
    </source>
</reference>
<evidence type="ECO:0000256" key="2">
    <source>
        <dbReference type="SAM" id="Phobius"/>
    </source>
</evidence>
<organism evidence="3 4">
    <name type="scientific">Microdochium bolleyi</name>
    <dbReference type="NCBI Taxonomy" id="196109"/>
    <lineage>
        <taxon>Eukaryota</taxon>
        <taxon>Fungi</taxon>
        <taxon>Dikarya</taxon>
        <taxon>Ascomycota</taxon>
        <taxon>Pezizomycotina</taxon>
        <taxon>Sordariomycetes</taxon>
        <taxon>Xylariomycetidae</taxon>
        <taxon>Xylariales</taxon>
        <taxon>Microdochiaceae</taxon>
        <taxon>Microdochium</taxon>
    </lineage>
</organism>
<name>A0A136ISQ8_9PEZI</name>
<evidence type="ECO:0000313" key="4">
    <source>
        <dbReference type="Proteomes" id="UP000070501"/>
    </source>
</evidence>
<dbReference type="STRING" id="196109.A0A136ISQ8"/>
<protein>
    <submittedName>
        <fullName evidence="3">Uncharacterized protein</fullName>
    </submittedName>
</protein>
<keyword evidence="2" id="KW-0812">Transmembrane</keyword>
<dbReference type="OrthoDB" id="5413269at2759"/>
<dbReference type="EMBL" id="KQ964260">
    <property type="protein sequence ID" value="KXJ88044.1"/>
    <property type="molecule type" value="Genomic_DNA"/>
</dbReference>
<gene>
    <name evidence="3" type="ORF">Micbo1qcDRAFT_207792</name>
</gene>
<dbReference type="Proteomes" id="UP000070501">
    <property type="component" value="Unassembled WGS sequence"/>
</dbReference>
<sequence length="428" mass="45506">MVTQYRIFIQNDRQQEGNYTVFNVPPEVTSNTTAHWVYTNAWITRTIDVDDNFEIDFNKTCYAWAGTAPSSPGPGVVVQGGTDRHAILGSETDDGSNWPMTVESGAPKFGKEMLDAESGSYEISTDSSFKMRNNKYLIGLGRPNDDGIIVPVATTLASNNAVTAITPIMKFYIAPSSFEAGEIVDYETYSKNAGFVDFSSGSGSHKRTAVVHHNDDGSFKTVYFGDLISVIAPDFGGNDRISQPGHALIQPRPSKSSGAVDTHPAAAVISVATAADSSLVTQVTKMDWPAATAATIVLSGVVLAIGYMVYRGYALRSRRTTTSPDGATTVAELVLGKRDQGPRSDGAADTTKQDDGDKNIGLAPLSAVVSHQSESSEAGSAAAGMAHGHNNTSGGGLFHWRQKVVHADEHAGRGMLQALFKPRSASVH</sequence>
<dbReference type="InParanoid" id="A0A136ISQ8"/>
<proteinExistence type="predicted"/>
<keyword evidence="4" id="KW-1185">Reference proteome</keyword>
<keyword evidence="2" id="KW-0472">Membrane</keyword>
<evidence type="ECO:0000256" key="1">
    <source>
        <dbReference type="SAM" id="MobiDB-lite"/>
    </source>
</evidence>